<evidence type="ECO:0000313" key="4">
    <source>
        <dbReference type="EMBL" id="CAK7225171.1"/>
    </source>
</evidence>
<feature type="compositionally biased region" description="Basic and acidic residues" evidence="3">
    <location>
        <begin position="159"/>
        <end position="171"/>
    </location>
</feature>
<keyword evidence="2" id="KW-0408">Iron</keyword>
<evidence type="ECO:0000313" key="5">
    <source>
        <dbReference type="Proteomes" id="UP001642482"/>
    </source>
</evidence>
<keyword evidence="1" id="KW-0677">Repeat</keyword>
<dbReference type="PANTHER" id="PTHR47435">
    <property type="entry name" value="KELCH REPEAT PROTEIN (AFU_ORTHOLOGUE AFUA_5G12780)"/>
    <property type="match status" value="1"/>
</dbReference>
<proteinExistence type="predicted"/>
<organism evidence="4 5">
    <name type="scientific">Sporothrix eucalyptigena</name>
    <dbReference type="NCBI Taxonomy" id="1812306"/>
    <lineage>
        <taxon>Eukaryota</taxon>
        <taxon>Fungi</taxon>
        <taxon>Dikarya</taxon>
        <taxon>Ascomycota</taxon>
        <taxon>Pezizomycotina</taxon>
        <taxon>Sordariomycetes</taxon>
        <taxon>Sordariomycetidae</taxon>
        <taxon>Ophiostomatales</taxon>
        <taxon>Ophiostomataceae</taxon>
        <taxon>Sporothrix</taxon>
    </lineage>
</organism>
<evidence type="ECO:0000256" key="3">
    <source>
        <dbReference type="SAM" id="MobiDB-lite"/>
    </source>
</evidence>
<evidence type="ECO:0008006" key="6">
    <source>
        <dbReference type="Google" id="ProtNLM"/>
    </source>
</evidence>
<reference evidence="4 5" key="1">
    <citation type="submission" date="2024-01" db="EMBL/GenBank/DDBJ databases">
        <authorList>
            <person name="Allen C."/>
            <person name="Tagirdzhanova G."/>
        </authorList>
    </citation>
    <scope>NUCLEOTIDE SEQUENCE [LARGE SCALE GENOMIC DNA]</scope>
</reference>
<dbReference type="InterPro" id="IPR015915">
    <property type="entry name" value="Kelch-typ_b-propeller"/>
</dbReference>
<comment type="caution">
    <text evidence="4">The sequence shown here is derived from an EMBL/GenBank/DDBJ whole genome shotgun (WGS) entry which is preliminary data.</text>
</comment>
<evidence type="ECO:0000256" key="2">
    <source>
        <dbReference type="ARBA" id="ARBA00023004"/>
    </source>
</evidence>
<dbReference type="SUPFAM" id="SSF117281">
    <property type="entry name" value="Kelch motif"/>
    <property type="match status" value="1"/>
</dbReference>
<dbReference type="PANTHER" id="PTHR47435:SF4">
    <property type="entry name" value="KELCH REPEAT PROTEIN (AFU_ORTHOLOGUE AFUA_5G12780)"/>
    <property type="match status" value="1"/>
</dbReference>
<name>A0ABP0C1Q3_9PEZI</name>
<accession>A0ABP0C1Q3</accession>
<gene>
    <name evidence="4" type="ORF">SEUCBS140593_005813</name>
</gene>
<dbReference type="Gene3D" id="2.120.10.80">
    <property type="entry name" value="Kelch-type beta propeller"/>
    <property type="match status" value="3"/>
</dbReference>
<feature type="region of interest" description="Disordered" evidence="3">
    <location>
        <begin position="444"/>
        <end position="478"/>
    </location>
</feature>
<dbReference type="Proteomes" id="UP001642482">
    <property type="component" value="Unassembled WGS sequence"/>
</dbReference>
<feature type="compositionally biased region" description="Low complexity" evidence="3">
    <location>
        <begin position="444"/>
        <end position="453"/>
    </location>
</feature>
<keyword evidence="5" id="KW-1185">Reference proteome</keyword>
<feature type="compositionally biased region" description="Acidic residues" evidence="3">
    <location>
        <begin position="148"/>
        <end position="158"/>
    </location>
</feature>
<sequence>MEHFSQLKRRTTDLLQSLPETLSPTKASFGNVFSAPAAPDNSLKGTWQSVAIPPLPRSSHSINVVAGTAYVFGGEGVESRKPVDNAMHALILPTGSASADYYAIKAAPAKKSVPDAPKLTISEPPPESDPVAIQEPQTVATESGEAAAEGDEATEEISLDSKDKGKGKATDDVVDEIPLPGAPLCDVPAPRVGHATAVIGSRIFMFGGRGGPAMTPLEERGRVWVFDTKTNTWSFLDPLTPTAPVPIQAVPETGNTATIPAASATTASRPIFPEARSYHSAVAAELPESTDDLPFGRRNRVSSWKEWAEGDSAEVGTPQRPIVGNIAARARDADSDGYGTFIIHGGCLASGGRANDLWAFDVRTRVWQELPSAPGLPRGGTSICLSKNRLHRFGGFNGTSEEGGRLDYLQLGLSSPDDTSVDDADITIVAKGVWQSLVPESSAAAAGNAPGAEGVSNVSAEEGDSAPLAPASTWPGNRSVSSLEAISAGGGWEYLVLALGERTPSGTGHEAAGTFWSDVWAFQVPSDNFSAASVSNAVRNVLPRRLFGGASGAGEGKWSPVVTAPYDDEEDTAGEGPEFGPGARGWIASSPVRELENGIIIFGGLNAENRRLGDAWIFRLGPETRE</sequence>
<dbReference type="EMBL" id="CAWUHD010000058">
    <property type="protein sequence ID" value="CAK7225171.1"/>
    <property type="molecule type" value="Genomic_DNA"/>
</dbReference>
<dbReference type="Pfam" id="PF01344">
    <property type="entry name" value="Kelch_1"/>
    <property type="match status" value="1"/>
</dbReference>
<dbReference type="InterPro" id="IPR006652">
    <property type="entry name" value="Kelch_1"/>
</dbReference>
<evidence type="ECO:0000256" key="1">
    <source>
        <dbReference type="ARBA" id="ARBA00022737"/>
    </source>
</evidence>
<feature type="region of interest" description="Disordered" evidence="3">
    <location>
        <begin position="113"/>
        <end position="174"/>
    </location>
</feature>
<protein>
    <recommendedName>
        <fullName evidence="6">Kelch repeat protein</fullName>
    </recommendedName>
</protein>